<proteinExistence type="predicted"/>
<protein>
    <submittedName>
        <fullName evidence="1">Uncharacterized protein</fullName>
    </submittedName>
</protein>
<sequence>MITWGRCKQGSSQLSYRHK</sequence>
<reference evidence="1" key="1">
    <citation type="submission" date="2014-09" db="EMBL/GenBank/DDBJ databases">
        <authorList>
            <person name="Magalhaes I.L.F."/>
            <person name="Oliveira U."/>
            <person name="Santos F.R."/>
            <person name="Vidigal T.H.D.A."/>
            <person name="Brescovit A.D."/>
            <person name="Santos A.J."/>
        </authorList>
    </citation>
    <scope>NUCLEOTIDE SEQUENCE</scope>
    <source>
        <tissue evidence="1">Shoot tissue taken approximately 20 cm above the soil surface</tissue>
    </source>
</reference>
<evidence type="ECO:0000313" key="1">
    <source>
        <dbReference type="EMBL" id="JAD29596.1"/>
    </source>
</evidence>
<dbReference type="AlphaFoldDB" id="A0A0A8YSS8"/>
<organism evidence="1">
    <name type="scientific">Arundo donax</name>
    <name type="common">Giant reed</name>
    <name type="synonym">Donax arundinaceus</name>
    <dbReference type="NCBI Taxonomy" id="35708"/>
    <lineage>
        <taxon>Eukaryota</taxon>
        <taxon>Viridiplantae</taxon>
        <taxon>Streptophyta</taxon>
        <taxon>Embryophyta</taxon>
        <taxon>Tracheophyta</taxon>
        <taxon>Spermatophyta</taxon>
        <taxon>Magnoliopsida</taxon>
        <taxon>Liliopsida</taxon>
        <taxon>Poales</taxon>
        <taxon>Poaceae</taxon>
        <taxon>PACMAD clade</taxon>
        <taxon>Arundinoideae</taxon>
        <taxon>Arundineae</taxon>
        <taxon>Arundo</taxon>
    </lineage>
</organism>
<dbReference type="EMBL" id="GBRH01268299">
    <property type="protein sequence ID" value="JAD29596.1"/>
    <property type="molecule type" value="Transcribed_RNA"/>
</dbReference>
<name>A0A0A8YSS8_ARUDO</name>
<reference evidence="1" key="2">
    <citation type="journal article" date="2015" name="Data Brief">
        <title>Shoot transcriptome of the giant reed, Arundo donax.</title>
        <authorList>
            <person name="Barrero R.A."/>
            <person name="Guerrero F.D."/>
            <person name="Moolhuijzen P."/>
            <person name="Goolsby J.A."/>
            <person name="Tidwell J."/>
            <person name="Bellgard S.E."/>
            <person name="Bellgard M.I."/>
        </authorList>
    </citation>
    <scope>NUCLEOTIDE SEQUENCE</scope>
    <source>
        <tissue evidence="1">Shoot tissue taken approximately 20 cm above the soil surface</tissue>
    </source>
</reference>
<accession>A0A0A8YSS8</accession>